<evidence type="ECO:0000259" key="1">
    <source>
        <dbReference type="Pfam" id="PF19493"/>
    </source>
</evidence>
<dbReference type="EMBL" id="JACJIA010000001">
    <property type="protein sequence ID" value="MBA8948630.1"/>
    <property type="molecule type" value="Genomic_DNA"/>
</dbReference>
<dbReference type="Pfam" id="PF19493">
    <property type="entry name" value="Trypco1"/>
    <property type="match status" value="1"/>
</dbReference>
<name>A0A7W3LIB9_ACTNM</name>
<dbReference type="InterPro" id="IPR045794">
    <property type="entry name" value="Trypco1"/>
</dbReference>
<protein>
    <recommendedName>
        <fullName evidence="1">Trypsin-co-occurring domain-containing protein</fullName>
    </recommendedName>
</protein>
<feature type="domain" description="Trypsin-co-occurring" evidence="1">
    <location>
        <begin position="10"/>
        <end position="102"/>
    </location>
</feature>
<gene>
    <name evidence="2" type="ORF">HNR61_000228</name>
</gene>
<dbReference type="NCBIfam" id="NF041216">
    <property type="entry name" value="CU044_2847_fam"/>
    <property type="match status" value="1"/>
</dbReference>
<comment type="caution">
    <text evidence="2">The sequence shown here is derived from an EMBL/GenBank/DDBJ whole genome shotgun (WGS) entry which is preliminary data.</text>
</comment>
<sequence>MGKLVRWETDQGPVVVELSANEPGFVGVSRIDDVLFEAKGRLEDAMQGVRAAAQTALLGLREGMDRPDQIELEFGVKFNAAAGAVIAKTSMEGQMKVKLTWGAPVQQVEVETGNGAGATGNEAGNGA</sequence>
<dbReference type="Proteomes" id="UP000572680">
    <property type="component" value="Unassembled WGS sequence"/>
</dbReference>
<keyword evidence="3" id="KW-1185">Reference proteome</keyword>
<dbReference type="AlphaFoldDB" id="A0A7W3LIB9"/>
<accession>A0A7W3LIB9</accession>
<evidence type="ECO:0000313" key="2">
    <source>
        <dbReference type="EMBL" id="MBA8948630.1"/>
    </source>
</evidence>
<dbReference type="RefSeq" id="WP_182841241.1">
    <property type="nucleotide sequence ID" value="NZ_BAAALP010000015.1"/>
</dbReference>
<evidence type="ECO:0000313" key="3">
    <source>
        <dbReference type="Proteomes" id="UP000572680"/>
    </source>
</evidence>
<organism evidence="2 3">
    <name type="scientific">Actinomadura namibiensis</name>
    <dbReference type="NCBI Taxonomy" id="182080"/>
    <lineage>
        <taxon>Bacteria</taxon>
        <taxon>Bacillati</taxon>
        <taxon>Actinomycetota</taxon>
        <taxon>Actinomycetes</taxon>
        <taxon>Streptosporangiales</taxon>
        <taxon>Thermomonosporaceae</taxon>
        <taxon>Actinomadura</taxon>
    </lineage>
</organism>
<proteinExistence type="predicted"/>
<reference evidence="2 3" key="1">
    <citation type="submission" date="2020-08" db="EMBL/GenBank/DDBJ databases">
        <title>Genomic Encyclopedia of Type Strains, Phase IV (KMG-IV): sequencing the most valuable type-strain genomes for metagenomic binning, comparative biology and taxonomic classification.</title>
        <authorList>
            <person name="Goeker M."/>
        </authorList>
    </citation>
    <scope>NUCLEOTIDE SEQUENCE [LARGE SCALE GENOMIC DNA]</scope>
    <source>
        <strain evidence="2 3">DSM 44197</strain>
    </source>
</reference>